<keyword evidence="2" id="KW-0472">Membrane</keyword>
<accession>A0A6A5JYK5</accession>
<keyword evidence="2" id="KW-0812">Transmembrane</keyword>
<gene>
    <name evidence="3" type="ORF">BDW02DRAFT_573984</name>
</gene>
<name>A0A6A5JYK5_9PLEO</name>
<feature type="compositionally biased region" description="Basic and acidic residues" evidence="1">
    <location>
        <begin position="71"/>
        <end position="95"/>
    </location>
</feature>
<dbReference type="EMBL" id="ML975444">
    <property type="protein sequence ID" value="KAF1829419.1"/>
    <property type="molecule type" value="Genomic_DNA"/>
</dbReference>
<evidence type="ECO:0000313" key="4">
    <source>
        <dbReference type="Proteomes" id="UP000800040"/>
    </source>
</evidence>
<evidence type="ECO:0000256" key="1">
    <source>
        <dbReference type="SAM" id="MobiDB-lite"/>
    </source>
</evidence>
<keyword evidence="2" id="KW-1133">Transmembrane helix</keyword>
<evidence type="ECO:0000256" key="2">
    <source>
        <dbReference type="SAM" id="Phobius"/>
    </source>
</evidence>
<protein>
    <submittedName>
        <fullName evidence="3">Uncharacterized protein</fullName>
    </submittedName>
</protein>
<feature type="transmembrane region" description="Helical" evidence="2">
    <location>
        <begin position="26"/>
        <end position="45"/>
    </location>
</feature>
<feature type="region of interest" description="Disordered" evidence="1">
    <location>
        <begin position="55"/>
        <end position="95"/>
    </location>
</feature>
<keyword evidence="4" id="KW-1185">Reference proteome</keyword>
<dbReference type="AlphaFoldDB" id="A0A6A5JYK5"/>
<proteinExistence type="predicted"/>
<reference evidence="3" key="1">
    <citation type="submission" date="2020-01" db="EMBL/GenBank/DDBJ databases">
        <authorList>
            <consortium name="DOE Joint Genome Institute"/>
            <person name="Haridas S."/>
            <person name="Albert R."/>
            <person name="Binder M."/>
            <person name="Bloem J."/>
            <person name="Labutti K."/>
            <person name="Salamov A."/>
            <person name="Andreopoulos B."/>
            <person name="Baker S.E."/>
            <person name="Barry K."/>
            <person name="Bills G."/>
            <person name="Bluhm B.H."/>
            <person name="Cannon C."/>
            <person name="Castanera R."/>
            <person name="Culley D.E."/>
            <person name="Daum C."/>
            <person name="Ezra D."/>
            <person name="Gonzalez J.B."/>
            <person name="Henrissat B."/>
            <person name="Kuo A."/>
            <person name="Liang C."/>
            <person name="Lipzen A."/>
            <person name="Lutzoni F."/>
            <person name="Magnuson J."/>
            <person name="Mondo S."/>
            <person name="Nolan M."/>
            <person name="Ohm R."/>
            <person name="Pangilinan J."/>
            <person name="Park H.-J."/>
            <person name="Ramirez L."/>
            <person name="Alfaro M."/>
            <person name="Sun H."/>
            <person name="Tritt A."/>
            <person name="Yoshinaga Y."/>
            <person name="Zwiers L.-H."/>
            <person name="Turgeon B.G."/>
            <person name="Goodwin S.B."/>
            <person name="Spatafora J.W."/>
            <person name="Crous P.W."/>
            <person name="Grigoriev I.V."/>
        </authorList>
    </citation>
    <scope>NUCLEOTIDE SEQUENCE</scope>
    <source>
        <strain evidence="3">P77</strain>
    </source>
</reference>
<sequence>MALVILVQTANVHDVWRKRESSHPNFRWIVCQVVLSLSLFFMLMCQTGICAERMRRAGEEETEEESGEMQKGIEKEKEKRVDVEEEGRMQEERRL</sequence>
<dbReference type="Proteomes" id="UP000800040">
    <property type="component" value="Unassembled WGS sequence"/>
</dbReference>
<evidence type="ECO:0000313" key="3">
    <source>
        <dbReference type="EMBL" id="KAF1829419.1"/>
    </source>
</evidence>
<organism evidence="3 4">
    <name type="scientific">Decorospora gaudefroyi</name>
    <dbReference type="NCBI Taxonomy" id="184978"/>
    <lineage>
        <taxon>Eukaryota</taxon>
        <taxon>Fungi</taxon>
        <taxon>Dikarya</taxon>
        <taxon>Ascomycota</taxon>
        <taxon>Pezizomycotina</taxon>
        <taxon>Dothideomycetes</taxon>
        <taxon>Pleosporomycetidae</taxon>
        <taxon>Pleosporales</taxon>
        <taxon>Pleosporineae</taxon>
        <taxon>Pleosporaceae</taxon>
        <taxon>Decorospora</taxon>
    </lineage>
</organism>